<keyword evidence="1" id="KW-0472">Membrane</keyword>
<organism evidence="2 3">
    <name type="scientific">Inquilinus limosus</name>
    <dbReference type="NCBI Taxonomy" id="171674"/>
    <lineage>
        <taxon>Bacteria</taxon>
        <taxon>Pseudomonadati</taxon>
        <taxon>Pseudomonadota</taxon>
        <taxon>Alphaproteobacteria</taxon>
        <taxon>Rhodospirillales</taxon>
        <taxon>Rhodospirillaceae</taxon>
        <taxon>Inquilinus</taxon>
    </lineage>
</organism>
<keyword evidence="1" id="KW-0812">Transmembrane</keyword>
<name>A0A211ZKC5_9PROT</name>
<dbReference type="AlphaFoldDB" id="A0A211ZKC5"/>
<feature type="transmembrane region" description="Helical" evidence="1">
    <location>
        <begin position="328"/>
        <end position="352"/>
    </location>
</feature>
<dbReference type="OrthoDB" id="5410375at2"/>
<feature type="transmembrane region" description="Helical" evidence="1">
    <location>
        <begin position="26"/>
        <end position="46"/>
    </location>
</feature>
<evidence type="ECO:0008006" key="4">
    <source>
        <dbReference type="Google" id="ProtNLM"/>
    </source>
</evidence>
<dbReference type="GO" id="GO:0098797">
    <property type="term" value="C:plasma membrane protein complex"/>
    <property type="evidence" value="ECO:0007669"/>
    <property type="project" value="TreeGrafter"/>
</dbReference>
<keyword evidence="3" id="KW-1185">Reference proteome</keyword>
<feature type="transmembrane region" description="Helical" evidence="1">
    <location>
        <begin position="372"/>
        <end position="393"/>
    </location>
</feature>
<reference evidence="3" key="1">
    <citation type="submission" date="2017-05" db="EMBL/GenBank/DDBJ databases">
        <authorList>
            <person name="Macchi M."/>
            <person name="Festa S."/>
            <person name="Coppotelli B.M."/>
            <person name="Morelli I.S."/>
        </authorList>
    </citation>
    <scope>NUCLEOTIDE SEQUENCE [LARGE SCALE GENOMIC DNA]</scope>
    <source>
        <strain evidence="3">I</strain>
    </source>
</reference>
<dbReference type="PANTHER" id="PTHR30489:SF0">
    <property type="entry name" value="LIPOPROTEIN-RELEASING SYSTEM TRANSMEMBRANE PROTEIN LOLE"/>
    <property type="match status" value="1"/>
</dbReference>
<sequence>MRRILLAAGLAGRDFAHDWRVALCQVLGLAAVLAPLLVLFGLRFGLIDTMAQRLIEDPRNREILPAGSGRYDEAFLAEIARAPGVGFMVPATRAIAAGFTTLRRADGARPPRSGVALLPSGPDDPMLGQAAPPDGDAVVVSERLAATLGATAGDRLLATITRQRDGRMESQDIPLTISAVTAAPVAPAEAVLAPLDLLVATEDWRDGLAVPGRGWAGAPPPATQRVFARFRMYARSIYDVAGIEAMLKGRGIEVRTAAADIRQMQSLDRNLGIAFWLVAGCGAIGYLVSLAAGLRGHVERKRRDLAMLRLIGLPTPALVAFPMTQALLIAVLGLILAGAGFAAAAAVLNTVFADGMQVGERICRLLPEHGVVAAAVTIAAALLSASWGALLAARIQPSEALRDV</sequence>
<proteinExistence type="predicted"/>
<dbReference type="EMBL" id="NHON01000033">
    <property type="protein sequence ID" value="OWJ65712.1"/>
    <property type="molecule type" value="Genomic_DNA"/>
</dbReference>
<dbReference type="Proteomes" id="UP000196655">
    <property type="component" value="Unassembled WGS sequence"/>
</dbReference>
<evidence type="ECO:0000313" key="2">
    <source>
        <dbReference type="EMBL" id="OWJ65712.1"/>
    </source>
</evidence>
<dbReference type="STRING" id="1122125.GCA_000423185_05857"/>
<dbReference type="RefSeq" id="WP_088152483.1">
    <property type="nucleotide sequence ID" value="NZ_NHON01000033.1"/>
</dbReference>
<feature type="transmembrane region" description="Helical" evidence="1">
    <location>
        <begin position="271"/>
        <end position="293"/>
    </location>
</feature>
<dbReference type="PANTHER" id="PTHR30489">
    <property type="entry name" value="LIPOPROTEIN-RELEASING SYSTEM TRANSMEMBRANE PROTEIN LOLE"/>
    <property type="match status" value="1"/>
</dbReference>
<dbReference type="GO" id="GO:0044874">
    <property type="term" value="P:lipoprotein localization to outer membrane"/>
    <property type="evidence" value="ECO:0007669"/>
    <property type="project" value="TreeGrafter"/>
</dbReference>
<accession>A0A211ZKC5</accession>
<gene>
    <name evidence="2" type="ORF">BWR60_18420</name>
</gene>
<keyword evidence="1" id="KW-1133">Transmembrane helix</keyword>
<evidence type="ECO:0000313" key="3">
    <source>
        <dbReference type="Proteomes" id="UP000196655"/>
    </source>
</evidence>
<evidence type="ECO:0000256" key="1">
    <source>
        <dbReference type="SAM" id="Phobius"/>
    </source>
</evidence>
<dbReference type="InterPro" id="IPR051447">
    <property type="entry name" value="Lipoprotein-release_system"/>
</dbReference>
<protein>
    <recommendedName>
        <fullName evidence="4">ABC3 transporter permease protein domain-containing protein</fullName>
    </recommendedName>
</protein>
<comment type="caution">
    <text evidence="2">The sequence shown here is derived from an EMBL/GenBank/DDBJ whole genome shotgun (WGS) entry which is preliminary data.</text>
</comment>